<proteinExistence type="predicted"/>
<dbReference type="PROSITE" id="PS51186">
    <property type="entry name" value="GNAT"/>
    <property type="match status" value="1"/>
</dbReference>
<accession>A0A6P0C815</accession>
<keyword evidence="2" id="KW-0808">Transferase</keyword>
<protein>
    <submittedName>
        <fullName evidence="2">GNAT family N-acetyltransferase</fullName>
    </submittedName>
</protein>
<dbReference type="CDD" id="cd04301">
    <property type="entry name" value="NAT_SF"/>
    <property type="match status" value="1"/>
</dbReference>
<sequence>MPRIHTRAEDLAHAGALIARGWVTVAELEGAVAGFAAQDGKDLDALYVSAAMRGQGIGSQLLNRIKSGCEVIELWTFQANMLAQSFYLKHGFIELRRTDGADNDERLPDIRYQWKREAA</sequence>
<evidence type="ECO:0000313" key="3">
    <source>
        <dbReference type="Proteomes" id="UP000468591"/>
    </source>
</evidence>
<dbReference type="Pfam" id="PF13508">
    <property type="entry name" value="Acetyltransf_7"/>
    <property type="match status" value="1"/>
</dbReference>
<keyword evidence="3" id="KW-1185">Reference proteome</keyword>
<dbReference type="Gene3D" id="3.40.630.30">
    <property type="match status" value="1"/>
</dbReference>
<dbReference type="Proteomes" id="UP000468591">
    <property type="component" value="Unassembled WGS sequence"/>
</dbReference>
<evidence type="ECO:0000259" key="1">
    <source>
        <dbReference type="PROSITE" id="PS51186"/>
    </source>
</evidence>
<dbReference type="SUPFAM" id="SSF55729">
    <property type="entry name" value="Acyl-CoA N-acyltransferases (Nat)"/>
    <property type="match status" value="1"/>
</dbReference>
<dbReference type="InterPro" id="IPR000182">
    <property type="entry name" value="GNAT_dom"/>
</dbReference>
<dbReference type="InterPro" id="IPR016181">
    <property type="entry name" value="Acyl_CoA_acyltransferase"/>
</dbReference>
<gene>
    <name evidence="2" type="ORF">GV827_07945</name>
</gene>
<evidence type="ECO:0000313" key="2">
    <source>
        <dbReference type="EMBL" id="NEK22329.1"/>
    </source>
</evidence>
<dbReference type="AlphaFoldDB" id="A0A6P0C815"/>
<name>A0A6P0C815_9RHOB</name>
<feature type="domain" description="N-acetyltransferase" evidence="1">
    <location>
        <begin position="1"/>
        <end position="117"/>
    </location>
</feature>
<reference evidence="2 3" key="1">
    <citation type="submission" date="2020-01" db="EMBL/GenBank/DDBJ databases">
        <title>Sulfitobacter sediminilitoris sp. nov., isolated from a tidal flat.</title>
        <authorList>
            <person name="Park S."/>
            <person name="Yoon J.-H."/>
        </authorList>
    </citation>
    <scope>NUCLEOTIDE SEQUENCE [LARGE SCALE GENOMIC DNA]</scope>
    <source>
        <strain evidence="2 3">JBTF-M27</strain>
    </source>
</reference>
<dbReference type="GO" id="GO:0016747">
    <property type="term" value="F:acyltransferase activity, transferring groups other than amino-acyl groups"/>
    <property type="evidence" value="ECO:0007669"/>
    <property type="project" value="InterPro"/>
</dbReference>
<organism evidence="2 3">
    <name type="scientific">Sulfitobacter sediminilitoris</name>
    <dbReference type="NCBI Taxonomy" id="2698830"/>
    <lineage>
        <taxon>Bacteria</taxon>
        <taxon>Pseudomonadati</taxon>
        <taxon>Pseudomonadota</taxon>
        <taxon>Alphaproteobacteria</taxon>
        <taxon>Rhodobacterales</taxon>
        <taxon>Roseobacteraceae</taxon>
        <taxon>Sulfitobacter</taxon>
    </lineage>
</organism>
<comment type="caution">
    <text evidence="2">The sequence shown here is derived from an EMBL/GenBank/DDBJ whole genome shotgun (WGS) entry which is preliminary data.</text>
</comment>
<dbReference type="EMBL" id="JAABNT010000004">
    <property type="protein sequence ID" value="NEK22329.1"/>
    <property type="molecule type" value="Genomic_DNA"/>
</dbReference>